<dbReference type="AlphaFoldDB" id="A0AAJ7RNK7"/>
<dbReference type="GO" id="GO:0005886">
    <property type="term" value="C:plasma membrane"/>
    <property type="evidence" value="ECO:0007669"/>
    <property type="project" value="TreeGrafter"/>
</dbReference>
<protein>
    <submittedName>
        <fullName evidence="3">Uncharacterized protein LOC107271217</fullName>
    </submittedName>
</protein>
<feature type="signal peptide" evidence="1">
    <location>
        <begin position="1"/>
        <end position="19"/>
    </location>
</feature>
<dbReference type="Proteomes" id="UP000694920">
    <property type="component" value="Unplaced"/>
</dbReference>
<gene>
    <name evidence="3" type="primary">LOC107271217</name>
</gene>
<dbReference type="GO" id="GO:0072659">
    <property type="term" value="P:protein localization to plasma membrane"/>
    <property type="evidence" value="ECO:0007669"/>
    <property type="project" value="TreeGrafter"/>
</dbReference>
<name>A0AAJ7RNK7_CEPCN</name>
<proteinExistence type="predicted"/>
<dbReference type="KEGG" id="ccin:107271217"/>
<dbReference type="PANTHER" id="PTHR12444">
    <property type="entry name" value="PROTEIN EFR3 HOMOLOG CMP44E"/>
    <property type="match status" value="1"/>
</dbReference>
<dbReference type="PANTHER" id="PTHR12444:SF9">
    <property type="entry name" value="AGAP013133-PA"/>
    <property type="match status" value="1"/>
</dbReference>
<sequence>MKLVSSTILLNAFLLLTRQIFKNSCSFPRLEIKQLAETKSLAKTEKYLALSYRNYFAKFFCLPQRFNRINDARLSQHIQELRKTYFEDIDVLNDPNNAADDVLHRIVLILKRTSREQLLKEGPTLLVPCSIKVLFHYEYGLPYKEGLCDWKQRRHLKLAKESYYNLLRSFVPEKSKELVKVVIKTIHKGKLWLVEDFAYDLLWTLLELNVSGFTVVQRILNKLEMLDNDIPDARAIVRVLYELLNVYHWPEDMKTIAVVERLLKLFHKSMVAADGNDPPYGSLRKGLEVCVRHILQRLPNDHLLVAIRHMCLWTMKNETNDETILDFGSTLEYAAFLHNSSSYEKTLTSEVFPMLMHMIGSTNRLANLLGNRVLQYLLDRNNNKHQFDTPKIFFENTQFDLCIGKYNRKDKIFLKTYREELHDCLVKSVINHCSTRLNLEATYCTICLLAVEVPCGFTAASTVCLAMNLQELTLERKDLSREVSFHVHATVMAIMSLLCWVHHAKVFFNYINKIMMERAQWAPHLNPPLQSRYDFAIHHILWDKPEFFFVDWETRYGLWKCFRLKEERRSVISSH</sequence>
<evidence type="ECO:0000256" key="1">
    <source>
        <dbReference type="SAM" id="SignalP"/>
    </source>
</evidence>
<dbReference type="RefSeq" id="XP_024944229.1">
    <property type="nucleotide sequence ID" value="XM_025088461.1"/>
</dbReference>
<keyword evidence="1" id="KW-0732">Signal</keyword>
<keyword evidence="2" id="KW-1185">Reference proteome</keyword>
<dbReference type="GeneID" id="107271217"/>
<organism evidence="2 3">
    <name type="scientific">Cephus cinctus</name>
    <name type="common">Wheat stem sawfly</name>
    <dbReference type="NCBI Taxonomy" id="211228"/>
    <lineage>
        <taxon>Eukaryota</taxon>
        <taxon>Metazoa</taxon>
        <taxon>Ecdysozoa</taxon>
        <taxon>Arthropoda</taxon>
        <taxon>Hexapoda</taxon>
        <taxon>Insecta</taxon>
        <taxon>Pterygota</taxon>
        <taxon>Neoptera</taxon>
        <taxon>Endopterygota</taxon>
        <taxon>Hymenoptera</taxon>
        <taxon>Cephoidea</taxon>
        <taxon>Cephidae</taxon>
        <taxon>Cephus</taxon>
    </lineage>
</organism>
<evidence type="ECO:0000313" key="3">
    <source>
        <dbReference type="RefSeq" id="XP_024944229.1"/>
    </source>
</evidence>
<reference evidence="3" key="1">
    <citation type="submission" date="2025-08" db="UniProtKB">
        <authorList>
            <consortium name="RefSeq"/>
        </authorList>
    </citation>
    <scope>IDENTIFICATION</scope>
</reference>
<evidence type="ECO:0000313" key="2">
    <source>
        <dbReference type="Proteomes" id="UP000694920"/>
    </source>
</evidence>
<feature type="chain" id="PRO_5042569298" evidence="1">
    <location>
        <begin position="20"/>
        <end position="575"/>
    </location>
</feature>
<accession>A0AAJ7RNK7</accession>
<dbReference type="InterPro" id="IPR051851">
    <property type="entry name" value="EFR3_Homologs"/>
</dbReference>